<dbReference type="OrthoDB" id="4899053at2759"/>
<dbReference type="HOGENOM" id="CLU_2277875_0_0_1"/>
<evidence type="ECO:0000313" key="1">
    <source>
        <dbReference type="EMBL" id="EHK46602.1"/>
    </source>
</evidence>
<dbReference type="EMBL" id="ABDG02000022">
    <property type="protein sequence ID" value="EHK46602.1"/>
    <property type="molecule type" value="Genomic_DNA"/>
</dbReference>
<dbReference type="Proteomes" id="UP000005426">
    <property type="component" value="Unassembled WGS sequence"/>
</dbReference>
<reference evidence="1 2" key="1">
    <citation type="journal article" date="2011" name="Genome Biol.">
        <title>Comparative genome sequence analysis underscores mycoparasitism as the ancestral life style of Trichoderma.</title>
        <authorList>
            <person name="Kubicek C.P."/>
            <person name="Herrera-Estrella A."/>
            <person name="Seidl-Seiboth V."/>
            <person name="Martinez D.A."/>
            <person name="Druzhinina I.S."/>
            <person name="Thon M."/>
            <person name="Zeilinger S."/>
            <person name="Casas-Flores S."/>
            <person name="Horwitz B.A."/>
            <person name="Mukherjee P.K."/>
            <person name="Mukherjee M."/>
            <person name="Kredics L."/>
            <person name="Alcaraz L.D."/>
            <person name="Aerts A."/>
            <person name="Antal Z."/>
            <person name="Atanasova L."/>
            <person name="Cervantes-Badillo M.G."/>
            <person name="Challacombe J."/>
            <person name="Chertkov O."/>
            <person name="McCluskey K."/>
            <person name="Coulpier F."/>
            <person name="Deshpande N."/>
            <person name="von Doehren H."/>
            <person name="Ebbole D.J."/>
            <person name="Esquivel-Naranjo E.U."/>
            <person name="Fekete E."/>
            <person name="Flipphi M."/>
            <person name="Glaser F."/>
            <person name="Gomez-Rodriguez E.Y."/>
            <person name="Gruber S."/>
            <person name="Han C."/>
            <person name="Henrissat B."/>
            <person name="Hermosa R."/>
            <person name="Hernandez-Onate M."/>
            <person name="Karaffa L."/>
            <person name="Kosti I."/>
            <person name="Le Crom S."/>
            <person name="Lindquist E."/>
            <person name="Lucas S."/>
            <person name="Luebeck M."/>
            <person name="Luebeck P.S."/>
            <person name="Margeot A."/>
            <person name="Metz B."/>
            <person name="Misra M."/>
            <person name="Nevalainen H."/>
            <person name="Omann M."/>
            <person name="Packer N."/>
            <person name="Perrone G."/>
            <person name="Uresti-Rivera E.E."/>
            <person name="Salamov A."/>
            <person name="Schmoll M."/>
            <person name="Seiboth B."/>
            <person name="Shapiro H."/>
            <person name="Sukno S."/>
            <person name="Tamayo-Ramos J.A."/>
            <person name="Tisch D."/>
            <person name="Wiest A."/>
            <person name="Wilkinson H.H."/>
            <person name="Zhang M."/>
            <person name="Coutinho P.M."/>
            <person name="Kenerley C.M."/>
            <person name="Monte E."/>
            <person name="Baker S.E."/>
            <person name="Grigoriev I.V."/>
        </authorList>
    </citation>
    <scope>NUCLEOTIDE SEQUENCE [LARGE SCALE GENOMIC DNA]</scope>
    <source>
        <strain evidence="2">ATCC 20476 / IMI 206040</strain>
    </source>
</reference>
<sequence>MSSSSARATYNGSTAYIQRTGVNSGKVRVSPQVPVHLTYNMDQFAQEGGKKSGDGHLRPPLEFRRAETQAESGARMQAQLRELEEKFNKKNSSSGKGTSANK</sequence>
<comment type="caution">
    <text evidence="1">The sequence shown here is derived from an EMBL/GenBank/DDBJ whole genome shotgun (WGS) entry which is preliminary data.</text>
</comment>
<keyword evidence="2" id="KW-1185">Reference proteome</keyword>
<gene>
    <name evidence="1" type="ORF">TRIATDRAFT_273447</name>
</gene>
<dbReference type="AlphaFoldDB" id="G9NRG9"/>
<proteinExistence type="predicted"/>
<name>G9NRG9_HYPAI</name>
<protein>
    <submittedName>
        <fullName evidence="1">Uncharacterized protein</fullName>
    </submittedName>
</protein>
<evidence type="ECO:0000313" key="2">
    <source>
        <dbReference type="Proteomes" id="UP000005426"/>
    </source>
</evidence>
<accession>G9NRG9</accession>
<organism evidence="1 2">
    <name type="scientific">Hypocrea atroviridis (strain ATCC 20476 / IMI 206040)</name>
    <name type="common">Trichoderma atroviride</name>
    <dbReference type="NCBI Taxonomy" id="452589"/>
    <lineage>
        <taxon>Eukaryota</taxon>
        <taxon>Fungi</taxon>
        <taxon>Dikarya</taxon>
        <taxon>Ascomycota</taxon>
        <taxon>Pezizomycotina</taxon>
        <taxon>Sordariomycetes</taxon>
        <taxon>Hypocreomycetidae</taxon>
        <taxon>Hypocreales</taxon>
        <taxon>Hypocreaceae</taxon>
        <taxon>Trichoderma</taxon>
    </lineage>
</organism>